<reference evidence="1 2" key="1">
    <citation type="submission" date="2024-06" db="EMBL/GenBank/DDBJ databases">
        <title>Genomic Encyclopedia of Type Strains, Phase IV (KMG-IV): sequencing the most valuable type-strain genomes for metagenomic binning, comparative biology and taxonomic classification.</title>
        <authorList>
            <person name="Goeker M."/>
        </authorList>
    </citation>
    <scope>NUCLEOTIDE SEQUENCE [LARGE SCALE GENOMIC DNA]</scope>
    <source>
        <strain evidence="1 2">DSM 29492</strain>
    </source>
</reference>
<gene>
    <name evidence="1" type="ORF">ABID24_002501</name>
</gene>
<keyword evidence="2" id="KW-1185">Reference proteome</keyword>
<dbReference type="Proteomes" id="UP001549106">
    <property type="component" value="Unassembled WGS sequence"/>
</dbReference>
<evidence type="ECO:0000313" key="2">
    <source>
        <dbReference type="Proteomes" id="UP001549106"/>
    </source>
</evidence>
<protein>
    <submittedName>
        <fullName evidence="1">Uncharacterized protein</fullName>
    </submittedName>
</protein>
<comment type="caution">
    <text evidence="1">The sequence shown here is derived from an EMBL/GenBank/DDBJ whole genome shotgun (WGS) entry which is preliminary data.</text>
</comment>
<evidence type="ECO:0000313" key="1">
    <source>
        <dbReference type="EMBL" id="MET3751243.1"/>
    </source>
</evidence>
<accession>A0ABV2M740</accession>
<proteinExistence type="predicted"/>
<name>A0ABV2M740_9FIRM</name>
<organism evidence="1 2">
    <name type="scientific">Blautia caecimuris</name>
    <dbReference type="NCBI Taxonomy" id="1796615"/>
    <lineage>
        <taxon>Bacteria</taxon>
        <taxon>Bacillati</taxon>
        <taxon>Bacillota</taxon>
        <taxon>Clostridia</taxon>
        <taxon>Lachnospirales</taxon>
        <taxon>Lachnospiraceae</taxon>
        <taxon>Blautia</taxon>
    </lineage>
</organism>
<dbReference type="EMBL" id="JBEPMJ010000019">
    <property type="protein sequence ID" value="MET3751243.1"/>
    <property type="molecule type" value="Genomic_DNA"/>
</dbReference>
<sequence>MTEAMMNPVTMMMEAMMTAPIMNNAENMRKTSKQGDVRRHIPFFDRENRTFCVNLPGKTPEYQPGF</sequence>